<evidence type="ECO:0000313" key="1">
    <source>
        <dbReference type="EMBL" id="STT01557.1"/>
    </source>
</evidence>
<dbReference type="Proteomes" id="UP000255518">
    <property type="component" value="Unassembled WGS sequence"/>
</dbReference>
<accession>A0A377UU82</accession>
<gene>
    <name evidence="1" type="ORF">NCTC13443_01883</name>
</gene>
<evidence type="ECO:0000313" key="2">
    <source>
        <dbReference type="Proteomes" id="UP000255518"/>
    </source>
</evidence>
<dbReference type="AlphaFoldDB" id="A0A377UU82"/>
<dbReference type="EMBL" id="UGKT01000001">
    <property type="protein sequence ID" value="STT01557.1"/>
    <property type="molecule type" value="Genomic_DNA"/>
</dbReference>
<sequence>MLNGRVRSAVHWPDASSCCCTVSRGSSASASAGVTGKRHRVIALDINHHRLQHAPFAAVDRADDPARRGGKADARDLFIFEQDLTFFDPIAFFNRHRGTHANVLFAE</sequence>
<name>A0A377UU82_KLEPN</name>
<organism evidence="1 2">
    <name type="scientific">Klebsiella pneumoniae</name>
    <dbReference type="NCBI Taxonomy" id="573"/>
    <lineage>
        <taxon>Bacteria</taxon>
        <taxon>Pseudomonadati</taxon>
        <taxon>Pseudomonadota</taxon>
        <taxon>Gammaproteobacteria</taxon>
        <taxon>Enterobacterales</taxon>
        <taxon>Enterobacteriaceae</taxon>
        <taxon>Klebsiella/Raoultella group</taxon>
        <taxon>Klebsiella</taxon>
        <taxon>Klebsiella pneumoniae complex</taxon>
    </lineage>
</organism>
<protein>
    <submittedName>
        <fullName evidence="1">Uncharacterized protein</fullName>
    </submittedName>
</protein>
<reference evidence="1 2" key="1">
    <citation type="submission" date="2018-06" db="EMBL/GenBank/DDBJ databases">
        <authorList>
            <consortium name="Pathogen Informatics"/>
            <person name="Doyle S."/>
        </authorList>
    </citation>
    <scope>NUCLEOTIDE SEQUENCE [LARGE SCALE GENOMIC DNA]</scope>
    <source>
        <strain evidence="1 2">NCTC13443</strain>
    </source>
</reference>
<proteinExistence type="predicted"/>